<organism evidence="2 3">
    <name type="scientific">Prorocentrum cordatum</name>
    <dbReference type="NCBI Taxonomy" id="2364126"/>
    <lineage>
        <taxon>Eukaryota</taxon>
        <taxon>Sar</taxon>
        <taxon>Alveolata</taxon>
        <taxon>Dinophyceae</taxon>
        <taxon>Prorocentrales</taxon>
        <taxon>Prorocentraceae</taxon>
        <taxon>Prorocentrum</taxon>
    </lineage>
</organism>
<evidence type="ECO:0000256" key="1">
    <source>
        <dbReference type="SAM" id="MobiDB-lite"/>
    </source>
</evidence>
<feature type="non-terminal residue" evidence="2">
    <location>
        <position position="463"/>
    </location>
</feature>
<comment type="caution">
    <text evidence="2">The sequence shown here is derived from an EMBL/GenBank/DDBJ whole genome shotgun (WGS) entry which is preliminary data.</text>
</comment>
<accession>A0ABN9R641</accession>
<evidence type="ECO:0008006" key="4">
    <source>
        <dbReference type="Google" id="ProtNLM"/>
    </source>
</evidence>
<dbReference type="EMBL" id="CAUYUJ010005592">
    <property type="protein sequence ID" value="CAK0814276.1"/>
    <property type="molecule type" value="Genomic_DNA"/>
</dbReference>
<feature type="region of interest" description="Disordered" evidence="1">
    <location>
        <begin position="237"/>
        <end position="256"/>
    </location>
</feature>
<sequence length="463" mass="51153">MMASLSERSVAIILFGFEAAFPSEALQETGLLPALSNVVPCLYWRSVVRVYDTFVITCLSYIWQFSEPTGELLAEEASALSRLSSGPGGWRSAADLYSLNASIRFPVEFVCLSDAAWAAKLRVASTVVKDFSFLAAQLAEAQVDNLSVATTAKWRTWYGSHFASVLNRAVDQANPLRISPSAVQSELYAALRSRPSRRLQVEARFRHKLARPCGRRRAPPGGHAALWGAGARHRAATWPSGAQDQSAEARAGSGLTRVVPDSPDDVTVELITKELSELEWPDCTSRGNVKPDGQDSIKAMCLGMVKPYFSPVTASRRTRLLPNVTKLCTKFLRRQPDADRGGFMYTSIQLNYNYNAKMHVDKNNHGPSYIIGLGSYTKGGLWIYDPNGTDFQKVTVSKLPGYPHLREGDMAPGFVVDIKDRWLRFDGTIPHMALDFEGTRISIVYFSRKGSLQANPESESFLE</sequence>
<protein>
    <recommendedName>
        <fullName evidence="4">Bifunctional lysine-specific demethylase and histidyl-hydroxylase</fullName>
    </recommendedName>
</protein>
<gene>
    <name evidence="2" type="ORF">PCOR1329_LOCUS17928</name>
</gene>
<evidence type="ECO:0000313" key="2">
    <source>
        <dbReference type="EMBL" id="CAK0814276.1"/>
    </source>
</evidence>
<keyword evidence="3" id="KW-1185">Reference proteome</keyword>
<reference evidence="2" key="1">
    <citation type="submission" date="2023-10" db="EMBL/GenBank/DDBJ databases">
        <authorList>
            <person name="Chen Y."/>
            <person name="Shah S."/>
            <person name="Dougan E. K."/>
            <person name="Thang M."/>
            <person name="Chan C."/>
        </authorList>
    </citation>
    <scope>NUCLEOTIDE SEQUENCE [LARGE SCALE GENOMIC DNA]</scope>
</reference>
<dbReference type="Proteomes" id="UP001189429">
    <property type="component" value="Unassembled WGS sequence"/>
</dbReference>
<proteinExistence type="predicted"/>
<name>A0ABN9R641_9DINO</name>
<evidence type="ECO:0000313" key="3">
    <source>
        <dbReference type="Proteomes" id="UP001189429"/>
    </source>
</evidence>